<comment type="similarity">
    <text evidence="4">Belongs to the dynactin subunits 5/6 family. Dynactin subunit 5 subfamily.</text>
</comment>
<keyword evidence="3" id="KW-0206">Cytoskeleton</keyword>
<dbReference type="InterPro" id="IPR011004">
    <property type="entry name" value="Trimer_LpxA-like_sf"/>
</dbReference>
<dbReference type="CDD" id="cd03359">
    <property type="entry name" value="LbH_Dynactin_5"/>
    <property type="match status" value="1"/>
</dbReference>
<comment type="subcellular location">
    <subcellularLocation>
        <location evidence="1">Cytoplasm</location>
        <location evidence="1">Cytoskeleton</location>
    </subcellularLocation>
</comment>
<dbReference type="PANTHER" id="PTHR46126:SF1">
    <property type="entry name" value="DYNACTIN SUBUNIT 5"/>
    <property type="match status" value="1"/>
</dbReference>
<accession>A0A481SV87</accession>
<dbReference type="SUPFAM" id="SSF51161">
    <property type="entry name" value="Trimeric LpxA-like enzymes"/>
    <property type="match status" value="1"/>
</dbReference>
<dbReference type="InterPro" id="IPR047125">
    <property type="entry name" value="DCTN5"/>
</dbReference>
<dbReference type="EMBL" id="MH602680">
    <property type="protein sequence ID" value="QBH72925.1"/>
    <property type="molecule type" value="mRNA"/>
</dbReference>
<dbReference type="GO" id="GO:0005869">
    <property type="term" value="C:dynactin complex"/>
    <property type="evidence" value="ECO:0007669"/>
    <property type="project" value="TreeGrafter"/>
</dbReference>
<keyword evidence="2" id="KW-0963">Cytoplasm</keyword>
<dbReference type="AlphaFoldDB" id="A0A481SV87"/>
<dbReference type="Gene3D" id="2.160.10.10">
    <property type="entry name" value="Hexapeptide repeat proteins"/>
    <property type="match status" value="1"/>
</dbReference>
<evidence type="ECO:0000256" key="5">
    <source>
        <dbReference type="ARBA" id="ARBA00034865"/>
    </source>
</evidence>
<reference evidence="6" key="1">
    <citation type="journal article" date="2019" name="Sci. Rep.">
        <title>No signal of deleterious mutation accumulation in conserved gene sequences of extant asexual hexapods.</title>
        <authorList>
            <person name="Brandt A."/>
            <person name="Bast J."/>
            <person name="Scheu S."/>
            <person name="Meusemann K."/>
            <person name="Donath A."/>
            <person name="Schuette K."/>
            <person name="Machida R."/>
            <person name="Kraaijeveld K."/>
        </authorList>
    </citation>
    <scope>NUCLEOTIDE SEQUENCE</scope>
    <source>
        <strain evidence="6">OG11738</strain>
    </source>
</reference>
<dbReference type="Pfam" id="PF21711">
    <property type="entry name" value="DCTN5"/>
    <property type="match status" value="1"/>
</dbReference>
<protein>
    <recommendedName>
        <fullName evidence="5">Dynactin subunit 5</fullName>
    </recommendedName>
</protein>
<dbReference type="PANTHER" id="PTHR46126">
    <property type="entry name" value="DYNACTIN SUBUNIT 5"/>
    <property type="match status" value="1"/>
</dbReference>
<name>A0A481SV87_9HEMI</name>
<evidence type="ECO:0000256" key="1">
    <source>
        <dbReference type="ARBA" id="ARBA00004245"/>
    </source>
</evidence>
<organism evidence="6">
    <name type="scientific">Essigella californica</name>
    <dbReference type="NCBI Taxonomy" id="759921"/>
    <lineage>
        <taxon>Eukaryota</taxon>
        <taxon>Metazoa</taxon>
        <taxon>Ecdysozoa</taxon>
        <taxon>Arthropoda</taxon>
        <taxon>Hexapoda</taxon>
        <taxon>Insecta</taxon>
        <taxon>Pterygota</taxon>
        <taxon>Neoptera</taxon>
        <taxon>Paraneoptera</taxon>
        <taxon>Hemiptera</taxon>
        <taxon>Sternorrhyncha</taxon>
        <taxon>Aphidomorpha</taxon>
        <taxon>Aphidoidea</taxon>
        <taxon>Aphididae</taxon>
        <taxon>Lachninae</taxon>
        <taxon>Essigella</taxon>
    </lineage>
</organism>
<sequence length="183" mass="19977">MELQDSFYSKSEYVETTTGNKVSRQAQIYGSQNIILNGKVILQSGVMIRGDLASVKMGRYCFVGRGSVVRPPCKKFSGGFTYFALQIGDHVHIGEQSVIQAAIIGSYVHIGKNVVIGKRCILKDCCMIGDNTVLAPDTVVPSFAHYSGSPGIQIGQLPVCTQDLSIDYTKSFYDHFVPSIDNL</sequence>
<evidence type="ECO:0000256" key="3">
    <source>
        <dbReference type="ARBA" id="ARBA00023212"/>
    </source>
</evidence>
<evidence type="ECO:0000313" key="6">
    <source>
        <dbReference type="EMBL" id="QBH72925.1"/>
    </source>
</evidence>
<evidence type="ECO:0000256" key="2">
    <source>
        <dbReference type="ARBA" id="ARBA00022490"/>
    </source>
</evidence>
<proteinExistence type="evidence at transcript level"/>
<evidence type="ECO:0000256" key="4">
    <source>
        <dbReference type="ARBA" id="ARBA00034706"/>
    </source>
</evidence>